<name>A0AAW0WPJ5_CHEQU</name>
<accession>A0AAW0WPJ5</accession>
<gene>
    <name evidence="3" type="ORF">OTU49_006022</name>
</gene>
<keyword evidence="1" id="KW-0812">Transmembrane</keyword>
<evidence type="ECO:0000313" key="3">
    <source>
        <dbReference type="EMBL" id="KAK8734111.1"/>
    </source>
</evidence>
<comment type="caution">
    <text evidence="3">The sequence shown here is derived from an EMBL/GenBank/DDBJ whole genome shotgun (WGS) entry which is preliminary data.</text>
</comment>
<organism evidence="3 4">
    <name type="scientific">Cherax quadricarinatus</name>
    <name type="common">Australian red claw crayfish</name>
    <dbReference type="NCBI Taxonomy" id="27406"/>
    <lineage>
        <taxon>Eukaryota</taxon>
        <taxon>Metazoa</taxon>
        <taxon>Ecdysozoa</taxon>
        <taxon>Arthropoda</taxon>
        <taxon>Crustacea</taxon>
        <taxon>Multicrustacea</taxon>
        <taxon>Malacostraca</taxon>
        <taxon>Eumalacostraca</taxon>
        <taxon>Eucarida</taxon>
        <taxon>Decapoda</taxon>
        <taxon>Pleocyemata</taxon>
        <taxon>Astacidea</taxon>
        <taxon>Parastacoidea</taxon>
        <taxon>Parastacidae</taxon>
        <taxon>Cherax</taxon>
    </lineage>
</organism>
<keyword evidence="2" id="KW-0732">Signal</keyword>
<keyword evidence="1" id="KW-1133">Transmembrane helix</keyword>
<keyword evidence="4" id="KW-1185">Reference proteome</keyword>
<dbReference type="AlphaFoldDB" id="A0AAW0WPJ5"/>
<feature type="transmembrane region" description="Helical" evidence="1">
    <location>
        <begin position="324"/>
        <end position="343"/>
    </location>
</feature>
<evidence type="ECO:0000313" key="4">
    <source>
        <dbReference type="Proteomes" id="UP001445076"/>
    </source>
</evidence>
<dbReference type="EMBL" id="JARKIK010000051">
    <property type="protein sequence ID" value="KAK8734111.1"/>
    <property type="molecule type" value="Genomic_DNA"/>
</dbReference>
<feature type="chain" id="PRO_5044013234" description="Phlebovirus glycoprotein G2 fusion domain-containing protein" evidence="2">
    <location>
        <begin position="19"/>
        <end position="344"/>
    </location>
</feature>
<evidence type="ECO:0008006" key="5">
    <source>
        <dbReference type="Google" id="ProtNLM"/>
    </source>
</evidence>
<proteinExistence type="predicted"/>
<protein>
    <recommendedName>
        <fullName evidence="5">Phlebovirus glycoprotein G2 fusion domain-containing protein</fullName>
    </recommendedName>
</protein>
<sequence length="344" mass="39225">MLVMVLMVVVVLSPPSLADQARLNYATTFLHVFKSFKTFISEEKSLLESEKEFLLNHLPQNKSILRVQLCSPDFQRCEGSTQLKGLRSTNKTFGYVDNATCVRYAISYVQESECSCMDESMHSTSTLLYEKLLNDEGLSWKISKSQMNVSCHVTEFTPSEDPRQSRHYHHTLKIPLDTTSNTHLDLNVCTSNLTLCEGGVVHHMMINYDKINVRLDDDKTVELTVPSHKCSCTSYPNQHKHLNNTLHELRINVTACGVFITAATPFNITYILQNEAILALQKCEATARGTNSTMIEMTDKVKYIENIDDLFFQASRAPIYFHTLYKGLLILLVILHYKIYICFT</sequence>
<dbReference type="Proteomes" id="UP001445076">
    <property type="component" value="Unassembled WGS sequence"/>
</dbReference>
<reference evidence="3 4" key="1">
    <citation type="journal article" date="2024" name="BMC Genomics">
        <title>Genome assembly of redclaw crayfish (Cherax quadricarinatus) provides insights into its immune adaptation and hypoxia tolerance.</title>
        <authorList>
            <person name="Liu Z."/>
            <person name="Zheng J."/>
            <person name="Li H."/>
            <person name="Fang K."/>
            <person name="Wang S."/>
            <person name="He J."/>
            <person name="Zhou D."/>
            <person name="Weng S."/>
            <person name="Chi M."/>
            <person name="Gu Z."/>
            <person name="He J."/>
            <person name="Li F."/>
            <person name="Wang M."/>
        </authorList>
    </citation>
    <scope>NUCLEOTIDE SEQUENCE [LARGE SCALE GENOMIC DNA]</scope>
    <source>
        <strain evidence="3">ZL_2023a</strain>
    </source>
</reference>
<evidence type="ECO:0000256" key="2">
    <source>
        <dbReference type="SAM" id="SignalP"/>
    </source>
</evidence>
<keyword evidence="1" id="KW-0472">Membrane</keyword>
<evidence type="ECO:0000256" key="1">
    <source>
        <dbReference type="SAM" id="Phobius"/>
    </source>
</evidence>
<feature type="signal peptide" evidence="2">
    <location>
        <begin position="1"/>
        <end position="18"/>
    </location>
</feature>